<dbReference type="AlphaFoldDB" id="A0A371HAY0"/>
<dbReference type="EMBL" id="QJKJ01003112">
    <property type="protein sequence ID" value="RDX99906.1"/>
    <property type="molecule type" value="Genomic_DNA"/>
</dbReference>
<feature type="non-terminal residue" evidence="1">
    <location>
        <position position="1"/>
    </location>
</feature>
<dbReference type="Proteomes" id="UP000257109">
    <property type="component" value="Unassembled WGS sequence"/>
</dbReference>
<sequence>MGFQIIRENYVVDSLSRVMAVQSVSLIINEDLSMVAEETIGDPYLRNDKLVLSTQSARISTILTKFQSSQWGGHLRIMRAYKMVAIVFY</sequence>
<protein>
    <submittedName>
        <fullName evidence="1">Uncharacterized protein</fullName>
    </submittedName>
</protein>
<gene>
    <name evidence="1" type="ORF">CR513_16985</name>
</gene>
<reference evidence="1" key="1">
    <citation type="submission" date="2018-05" db="EMBL/GenBank/DDBJ databases">
        <title>Draft genome of Mucuna pruriens seed.</title>
        <authorList>
            <person name="Nnadi N.E."/>
            <person name="Vos R."/>
            <person name="Hasami M.H."/>
            <person name="Devisetty U.K."/>
            <person name="Aguiy J.C."/>
        </authorList>
    </citation>
    <scope>NUCLEOTIDE SEQUENCE [LARGE SCALE GENOMIC DNA]</scope>
    <source>
        <strain evidence="1">JCA_2017</strain>
    </source>
</reference>
<proteinExistence type="predicted"/>
<evidence type="ECO:0000313" key="1">
    <source>
        <dbReference type="EMBL" id="RDX99906.1"/>
    </source>
</evidence>
<comment type="caution">
    <text evidence="1">The sequence shown here is derived from an EMBL/GenBank/DDBJ whole genome shotgun (WGS) entry which is preliminary data.</text>
</comment>
<accession>A0A371HAY0</accession>
<evidence type="ECO:0000313" key="2">
    <source>
        <dbReference type="Proteomes" id="UP000257109"/>
    </source>
</evidence>
<organism evidence="1 2">
    <name type="scientific">Mucuna pruriens</name>
    <name type="common">Velvet bean</name>
    <name type="synonym">Dolichos pruriens</name>
    <dbReference type="NCBI Taxonomy" id="157652"/>
    <lineage>
        <taxon>Eukaryota</taxon>
        <taxon>Viridiplantae</taxon>
        <taxon>Streptophyta</taxon>
        <taxon>Embryophyta</taxon>
        <taxon>Tracheophyta</taxon>
        <taxon>Spermatophyta</taxon>
        <taxon>Magnoliopsida</taxon>
        <taxon>eudicotyledons</taxon>
        <taxon>Gunneridae</taxon>
        <taxon>Pentapetalae</taxon>
        <taxon>rosids</taxon>
        <taxon>fabids</taxon>
        <taxon>Fabales</taxon>
        <taxon>Fabaceae</taxon>
        <taxon>Papilionoideae</taxon>
        <taxon>50 kb inversion clade</taxon>
        <taxon>NPAAA clade</taxon>
        <taxon>indigoferoid/millettioid clade</taxon>
        <taxon>Phaseoleae</taxon>
        <taxon>Mucuna</taxon>
    </lineage>
</organism>
<keyword evidence="2" id="KW-1185">Reference proteome</keyword>
<name>A0A371HAY0_MUCPR</name>